<reference evidence="4" key="2">
    <citation type="submission" date="2019-02" db="EMBL/GenBank/DDBJ databases">
        <title>Opniocepnalus argus Var Kimnra genome.</title>
        <authorList>
            <person name="Zhou C."/>
            <person name="Xiao S."/>
        </authorList>
    </citation>
    <scope>NUCLEOTIDE SEQUENCE [LARGE SCALE GENOMIC DNA]</scope>
</reference>
<evidence type="ECO:0000256" key="1">
    <source>
        <dbReference type="SAM" id="MobiDB-lite"/>
    </source>
</evidence>
<keyword evidence="2" id="KW-0812">Transmembrane</keyword>
<accession>A0A6G1PHZ9</accession>
<protein>
    <submittedName>
        <fullName evidence="3">Uncharacterized protein</fullName>
    </submittedName>
</protein>
<dbReference type="EMBL" id="CM015716">
    <property type="protein sequence ID" value="KAF3689618.1"/>
    <property type="molecule type" value="Genomic_DNA"/>
</dbReference>
<proteinExistence type="predicted"/>
<organism evidence="3 4">
    <name type="scientific">Channa argus</name>
    <name type="common">Northern snakehead</name>
    <name type="synonym">Ophicephalus argus</name>
    <dbReference type="NCBI Taxonomy" id="215402"/>
    <lineage>
        <taxon>Eukaryota</taxon>
        <taxon>Metazoa</taxon>
        <taxon>Chordata</taxon>
        <taxon>Craniata</taxon>
        <taxon>Vertebrata</taxon>
        <taxon>Euteleostomi</taxon>
        <taxon>Actinopterygii</taxon>
        <taxon>Neopterygii</taxon>
        <taxon>Teleostei</taxon>
        <taxon>Neoteleostei</taxon>
        <taxon>Acanthomorphata</taxon>
        <taxon>Anabantaria</taxon>
        <taxon>Anabantiformes</taxon>
        <taxon>Channoidei</taxon>
        <taxon>Channidae</taxon>
        <taxon>Channa</taxon>
    </lineage>
</organism>
<feature type="transmembrane region" description="Helical" evidence="2">
    <location>
        <begin position="15"/>
        <end position="37"/>
    </location>
</feature>
<dbReference type="AlphaFoldDB" id="A0A6G1PHZ9"/>
<dbReference type="Proteomes" id="UP000503349">
    <property type="component" value="Chromosome 5"/>
</dbReference>
<gene>
    <name evidence="3" type="ORF">EXN66_Car005290</name>
</gene>
<feature type="region of interest" description="Disordered" evidence="1">
    <location>
        <begin position="107"/>
        <end position="131"/>
    </location>
</feature>
<reference evidence="3 4" key="1">
    <citation type="submission" date="2019-02" db="EMBL/GenBank/DDBJ databases">
        <title>Opniocepnalus argus genome.</title>
        <authorList>
            <person name="Zhou C."/>
            <person name="Xiao S."/>
        </authorList>
    </citation>
    <scope>NUCLEOTIDE SEQUENCE [LARGE SCALE GENOMIC DNA]</scope>
    <source>
        <strain evidence="3">OARG1902GOOAL</strain>
        <tissue evidence="3">Muscle</tissue>
    </source>
</reference>
<evidence type="ECO:0000256" key="2">
    <source>
        <dbReference type="SAM" id="Phobius"/>
    </source>
</evidence>
<feature type="compositionally biased region" description="Polar residues" evidence="1">
    <location>
        <begin position="107"/>
        <end position="121"/>
    </location>
</feature>
<keyword evidence="2" id="KW-1133">Transmembrane helix</keyword>
<evidence type="ECO:0000313" key="3">
    <source>
        <dbReference type="EMBL" id="KAF3689618.1"/>
    </source>
</evidence>
<evidence type="ECO:0000313" key="4">
    <source>
        <dbReference type="Proteomes" id="UP000503349"/>
    </source>
</evidence>
<keyword evidence="2" id="KW-0472">Membrane</keyword>
<keyword evidence="4" id="KW-1185">Reference proteome</keyword>
<sequence length="131" mass="14446">MNSGANKQSEIERRLLRIGILTLGVVCIIQSTLNITLRLAMYSKEDRDPFPSNSSITADSYQIDQTQQNSSQFCSCCNNLLRGLLRKYKASEAEVDILKNLVIQLSGSKKGNDNNPEDSGSGSLGEFLDLE</sequence>
<name>A0A6G1PHZ9_CHAAH</name>